<feature type="transmembrane region" description="Helical" evidence="1">
    <location>
        <begin position="51"/>
        <end position="72"/>
    </location>
</feature>
<protein>
    <recommendedName>
        <fullName evidence="2">Solute carrier family 3 member 2 N-terminal domain-containing protein</fullName>
    </recommendedName>
</protein>
<accession>A0AAN5CCP3</accession>
<evidence type="ECO:0000313" key="3">
    <source>
        <dbReference type="EMBL" id="GMR37639.1"/>
    </source>
</evidence>
<gene>
    <name evidence="3" type="ORF">PMAYCL1PPCAC_07834</name>
</gene>
<dbReference type="Pfam" id="PF16028">
    <property type="entry name" value="SLC3A2_N"/>
    <property type="match status" value="1"/>
</dbReference>
<keyword evidence="1" id="KW-0812">Transmembrane</keyword>
<dbReference type="InterPro" id="IPR031984">
    <property type="entry name" value="SLC3A2_N"/>
</dbReference>
<comment type="caution">
    <text evidence="3">The sequence shown here is derived from an EMBL/GenBank/DDBJ whole genome shotgun (WGS) entry which is preliminary data.</text>
</comment>
<evidence type="ECO:0000256" key="1">
    <source>
        <dbReference type="SAM" id="Phobius"/>
    </source>
</evidence>
<evidence type="ECO:0000259" key="2">
    <source>
        <dbReference type="Pfam" id="PF16028"/>
    </source>
</evidence>
<keyword evidence="1" id="KW-0472">Membrane</keyword>
<evidence type="ECO:0000313" key="4">
    <source>
        <dbReference type="Proteomes" id="UP001328107"/>
    </source>
</evidence>
<dbReference type="Proteomes" id="UP001328107">
    <property type="component" value="Unassembled WGS sequence"/>
</dbReference>
<sequence length="75" mass="8475">MTTVVNDCEKISIVECESLRLRKPKFGLSQEELDEKLLASFWKPFRGFCFILYWAILLALIAGSVLIVLAGIDVI</sequence>
<proteinExistence type="predicted"/>
<organism evidence="3 4">
    <name type="scientific">Pristionchus mayeri</name>
    <dbReference type="NCBI Taxonomy" id="1317129"/>
    <lineage>
        <taxon>Eukaryota</taxon>
        <taxon>Metazoa</taxon>
        <taxon>Ecdysozoa</taxon>
        <taxon>Nematoda</taxon>
        <taxon>Chromadorea</taxon>
        <taxon>Rhabditida</taxon>
        <taxon>Rhabditina</taxon>
        <taxon>Diplogasteromorpha</taxon>
        <taxon>Diplogasteroidea</taxon>
        <taxon>Neodiplogasteridae</taxon>
        <taxon>Pristionchus</taxon>
    </lineage>
</organism>
<dbReference type="AlphaFoldDB" id="A0AAN5CCP3"/>
<name>A0AAN5CCP3_9BILA</name>
<feature type="domain" description="Solute carrier family 3 member 2 N-terminal" evidence="2">
    <location>
        <begin position="22"/>
        <end position="69"/>
    </location>
</feature>
<reference evidence="4" key="1">
    <citation type="submission" date="2022-10" db="EMBL/GenBank/DDBJ databases">
        <title>Genome assembly of Pristionchus species.</title>
        <authorList>
            <person name="Yoshida K."/>
            <person name="Sommer R.J."/>
        </authorList>
    </citation>
    <scope>NUCLEOTIDE SEQUENCE [LARGE SCALE GENOMIC DNA]</scope>
    <source>
        <strain evidence="4">RS5460</strain>
    </source>
</reference>
<dbReference type="EMBL" id="BTRK01000002">
    <property type="protein sequence ID" value="GMR37639.1"/>
    <property type="molecule type" value="Genomic_DNA"/>
</dbReference>
<keyword evidence="4" id="KW-1185">Reference proteome</keyword>
<keyword evidence="1" id="KW-1133">Transmembrane helix</keyword>